<dbReference type="CDD" id="cd00653">
    <property type="entry name" value="RNA_pol_B_RPB2"/>
    <property type="match status" value="1"/>
</dbReference>
<dbReference type="InterPro" id="IPR014724">
    <property type="entry name" value="RNA_pol_RPB2_OB-fold"/>
</dbReference>
<dbReference type="EMBL" id="CP047363">
    <property type="protein sequence ID" value="QIH79357.1"/>
    <property type="molecule type" value="Genomic_DNA"/>
</dbReference>
<reference evidence="16" key="1">
    <citation type="journal article" date="2020" name="Antimicrob. Agents Chemother.">
        <title>The novel macrolide resistance genes mef(D), msr(F) and msr(H) are present on resistance islands in Macrococcus canis, Macrococcus caseolyticus and Staphylococcus aureus.</title>
        <authorList>
            <person name="Schwendener S."/>
            <person name="Dona V."/>
            <person name="Perreten V."/>
        </authorList>
    </citation>
    <scope>NUCLEOTIDE SEQUENCE</scope>
    <source>
        <strain evidence="16">Epi0076A</strain>
    </source>
</reference>
<evidence type="ECO:0000259" key="10">
    <source>
        <dbReference type="Pfam" id="PF00562"/>
    </source>
</evidence>
<dbReference type="EC" id="2.7.7.6" evidence="7 9"/>
<evidence type="ECO:0000256" key="3">
    <source>
        <dbReference type="ARBA" id="ARBA00022679"/>
    </source>
</evidence>
<feature type="domain" description="RNA polymerase Rpb2" evidence="12">
    <location>
        <begin position="140"/>
        <end position="288"/>
    </location>
</feature>
<proteinExistence type="inferred from homology"/>
<dbReference type="Gene3D" id="3.90.1800.10">
    <property type="entry name" value="RNA polymerase alpha subunit dimerisation domain"/>
    <property type="match status" value="1"/>
</dbReference>
<evidence type="ECO:0000259" key="12">
    <source>
        <dbReference type="Pfam" id="PF04561"/>
    </source>
</evidence>
<dbReference type="InterPro" id="IPR007644">
    <property type="entry name" value="RNA_pol_bsu_protrusion"/>
</dbReference>
<evidence type="ECO:0000256" key="2">
    <source>
        <dbReference type="ARBA" id="ARBA00022478"/>
    </source>
</evidence>
<evidence type="ECO:0000259" key="14">
    <source>
        <dbReference type="Pfam" id="PF04565"/>
    </source>
</evidence>
<dbReference type="Pfam" id="PF10385">
    <property type="entry name" value="RNA_pol_Rpb2_45"/>
    <property type="match status" value="1"/>
</dbReference>
<evidence type="ECO:0000256" key="1">
    <source>
        <dbReference type="ARBA" id="ARBA00004026"/>
    </source>
</evidence>
<dbReference type="GO" id="GO:0032549">
    <property type="term" value="F:ribonucleoside binding"/>
    <property type="evidence" value="ECO:0007669"/>
    <property type="project" value="InterPro"/>
</dbReference>
<feature type="domain" description="RNA polymerase Rpb2" evidence="11">
    <location>
        <begin position="1070"/>
        <end position="1145"/>
    </location>
</feature>
<evidence type="ECO:0000256" key="8">
    <source>
        <dbReference type="RuleBase" id="RU000434"/>
    </source>
</evidence>
<sequence length="1180" mass="132459">MTGQLIQYGRHRKRRSYARISEILELPNLIEIQTKSYDWFLKEGLIEMFKDISPIEDFTGNLSLEFVDYKLGEPKYDLDESKNRDATYAAPLRVKVRLIIKETGEVKEQEVFMGDFPLMTDTGTFVINGAERVIVSQLVRSPSVYFNDKVDKNGKVSFGATVIPNRGAWLEYETDAKDVVFVRIDRTRKLPITVLLRALGFSTDQEIIDLLGDNEYLRNALDKDNTESTEAALLEIYERLRPGEPPTVENAKSLLYSRFFDPKRYDLASVGRYKMNKKLHLKHRLFNQVLAEPIVNTETGEIVAEEGTLLDRRNLDQIMDVLESNANQKVYDLDNSLLDEPIEIQSVKVYVPGDEEKRTTTIIGNAFPDDEVKCITPADILSSVSYFFNLLVGVGFTDDIDHLGNRRLRSVGELLQNQFRIGLSRMERVVRERMSLQDTESVTPQQLINIRPVIASIKEFFGSSQLSQFMDQANPLAELTHKRRLSALGPGGLTRERAGMEVRDVHYSHYGRMCPIETPEGPNIGLINSLSSYARVNEFGFIETPYRKVDIETNTVTNQIDYLTADEEDAYVVAQANARLDDNGKFLDDEVVCRFRGDNTVMARERMDYMDVSPKQVVSAATACIPFLENDDSNRALMGANMQRQAVPLMNPEAPFVGTGMEHVAARDSGAAVVAKYKGRVEHVEARQIKVRRIVEEGGKEIETDLDVYKLAKFARSNSGTCYNQRPIVAVGDVVTKGEILADGPSMELGEMALGRNVVVGFMTWDGYNYEDAVIMSERLVKDDVYTSIHIEEYESEARDTKLGPEEITRDIPNVSDNALKNLDDRGIIFVGAEVRDGDILVGKVTPKGVTELTAEERLLHAIFGEKAREVRDTSLRVPHGADGIVLDVKVFNREDGDELPPGVNQLVRVYIVQKRKIHVGDKMCGRHGNKGVISRILPEEDMPFLPDGRPIDIMLNPLGVPSRMNIGQVLELHLGMAAKNLGLHVASPVFDGANEEDVWSTIEEAGMARDGKTVLYDGRTGEPFDNRVSVGVMYMLKLAHMVDDKLHARSTGPYSLVTQQPLGGKAQFGGQRFGEMEVWALEAYGAAYTLQEILTYKSDDTVGRVKTYEAIVKGENIPRPGVPESFRVLMKELQSLGLDVKVMDNKDEEIEMRDLEDDDFVDSKINIAKAPMPEAEITE</sequence>
<dbReference type="InterPro" id="IPR007121">
    <property type="entry name" value="RNA_pol_bsu_CS"/>
</dbReference>
<keyword evidence="2 7" id="KW-0240">DNA-directed RNA polymerase</keyword>
<dbReference type="InterPro" id="IPR019462">
    <property type="entry name" value="DNA-dir_RNA_pol_bsu_external_1"/>
</dbReference>
<dbReference type="InterPro" id="IPR037034">
    <property type="entry name" value="RNA_pol_Rpb2_2_sf"/>
</dbReference>
<organism evidence="16 17">
    <name type="scientific">Macrococcoides canis</name>
    <dbReference type="NCBI Taxonomy" id="1855823"/>
    <lineage>
        <taxon>Bacteria</taxon>
        <taxon>Bacillati</taxon>
        <taxon>Bacillota</taxon>
        <taxon>Bacilli</taxon>
        <taxon>Bacillales</taxon>
        <taxon>Staphylococcaceae</taxon>
        <taxon>Macrococcoides</taxon>
    </lineage>
</organism>
<evidence type="ECO:0000313" key="17">
    <source>
        <dbReference type="Proteomes" id="UP000501122"/>
    </source>
</evidence>
<dbReference type="InterPro" id="IPR007641">
    <property type="entry name" value="RNA_pol_Rpb2_7"/>
</dbReference>
<keyword evidence="3 7" id="KW-0808">Transferase</keyword>
<feature type="domain" description="RNA polymerase beta subunit protrusion" evidence="13">
    <location>
        <begin position="28"/>
        <end position="453"/>
    </location>
</feature>
<dbReference type="Gene3D" id="2.40.270.10">
    <property type="entry name" value="DNA-directed RNA polymerase, subunit 2, domain 6"/>
    <property type="match status" value="1"/>
</dbReference>
<dbReference type="Proteomes" id="UP000501122">
    <property type="component" value="Chromosome"/>
</dbReference>
<dbReference type="InterPro" id="IPR007120">
    <property type="entry name" value="DNA-dir_RNAP_su2_dom"/>
</dbReference>
<evidence type="ECO:0000256" key="9">
    <source>
        <dbReference type="RuleBase" id="RU363031"/>
    </source>
</evidence>
<dbReference type="Gene3D" id="2.40.50.100">
    <property type="match status" value="1"/>
</dbReference>
<dbReference type="AlphaFoldDB" id="A0AAE6X4E2"/>
<dbReference type="HAMAP" id="MF_01321">
    <property type="entry name" value="RNApol_bact_RpoB"/>
    <property type="match status" value="1"/>
</dbReference>
<feature type="domain" description="RNA polymerase Rpb2" evidence="12">
    <location>
        <begin position="371"/>
        <end position="409"/>
    </location>
</feature>
<dbReference type="SUPFAM" id="SSF64484">
    <property type="entry name" value="beta and beta-prime subunits of DNA dependent RNA-polymerase"/>
    <property type="match status" value="1"/>
</dbReference>
<keyword evidence="5 7" id="KW-0804">Transcription</keyword>
<evidence type="ECO:0000256" key="4">
    <source>
        <dbReference type="ARBA" id="ARBA00022695"/>
    </source>
</evidence>
<protein>
    <recommendedName>
        <fullName evidence="7 9">DNA-directed RNA polymerase subunit beta</fullName>
        <shortName evidence="7">RNAP subunit beta</shortName>
        <ecNumber evidence="7 9">2.7.7.6</ecNumber>
    </recommendedName>
    <alternativeName>
        <fullName evidence="7">RNA polymerase subunit beta</fullName>
    </alternativeName>
    <alternativeName>
        <fullName evidence="7">Transcriptase subunit beta</fullName>
    </alternativeName>
</protein>
<dbReference type="Gene3D" id="3.90.1110.10">
    <property type="entry name" value="RNA polymerase Rpb2, domain 2"/>
    <property type="match status" value="1"/>
</dbReference>
<dbReference type="Pfam" id="PF04560">
    <property type="entry name" value="RNA_pol_Rpb2_7"/>
    <property type="match status" value="1"/>
</dbReference>
<dbReference type="RefSeq" id="WP_138072715.1">
    <property type="nucleotide sequence ID" value="NZ_CP035309.1"/>
</dbReference>
<feature type="domain" description="DNA-directed RNA polymerase beta subunit external 1" evidence="15">
    <location>
        <begin position="546"/>
        <end position="613"/>
    </location>
</feature>
<dbReference type="Pfam" id="PF04561">
    <property type="entry name" value="RNA_pol_Rpb2_2"/>
    <property type="match status" value="2"/>
</dbReference>
<dbReference type="PANTHER" id="PTHR20856">
    <property type="entry name" value="DNA-DIRECTED RNA POLYMERASE I SUBUNIT 2"/>
    <property type="match status" value="1"/>
</dbReference>
<dbReference type="Pfam" id="PF04565">
    <property type="entry name" value="RNA_pol_Rpb2_3"/>
    <property type="match status" value="1"/>
</dbReference>
<dbReference type="Pfam" id="PF00562">
    <property type="entry name" value="RNA_pol_Rpb2_6"/>
    <property type="match status" value="1"/>
</dbReference>
<name>A0AAE6X4E2_9STAP</name>
<dbReference type="PROSITE" id="PS01166">
    <property type="entry name" value="RNA_POL_BETA"/>
    <property type="match status" value="1"/>
</dbReference>
<dbReference type="NCBIfam" id="NF001616">
    <property type="entry name" value="PRK00405.1"/>
    <property type="match status" value="1"/>
</dbReference>
<dbReference type="InterPro" id="IPR007642">
    <property type="entry name" value="RNA_pol_Rpb2_2"/>
</dbReference>
<feature type="domain" description="DNA-directed RNA polymerase subunit 2 hybrid-binding" evidence="10">
    <location>
        <begin position="674"/>
        <end position="1068"/>
    </location>
</feature>
<dbReference type="Gene3D" id="2.40.50.150">
    <property type="match status" value="1"/>
</dbReference>
<evidence type="ECO:0000259" key="11">
    <source>
        <dbReference type="Pfam" id="PF04560"/>
    </source>
</evidence>
<feature type="domain" description="RNA polymerase Rpb2" evidence="14">
    <location>
        <begin position="468"/>
        <end position="536"/>
    </location>
</feature>
<dbReference type="GO" id="GO:0003899">
    <property type="term" value="F:DNA-directed RNA polymerase activity"/>
    <property type="evidence" value="ECO:0007669"/>
    <property type="project" value="UniProtKB-UniRule"/>
</dbReference>
<dbReference type="InterPro" id="IPR015712">
    <property type="entry name" value="DNA-dir_RNA_pol_su2"/>
</dbReference>
<evidence type="ECO:0000259" key="15">
    <source>
        <dbReference type="Pfam" id="PF10385"/>
    </source>
</evidence>
<dbReference type="GO" id="GO:0000428">
    <property type="term" value="C:DNA-directed RNA polymerase complex"/>
    <property type="evidence" value="ECO:0007669"/>
    <property type="project" value="UniProtKB-KW"/>
</dbReference>
<dbReference type="Pfam" id="PF04563">
    <property type="entry name" value="RNA_pol_Rpb2_1"/>
    <property type="match status" value="1"/>
</dbReference>
<dbReference type="GO" id="GO:0006351">
    <property type="term" value="P:DNA-templated transcription"/>
    <property type="evidence" value="ECO:0007669"/>
    <property type="project" value="UniProtKB-UniRule"/>
</dbReference>
<comment type="catalytic activity">
    <reaction evidence="6 7 9">
        <text>RNA(n) + a ribonucleoside 5'-triphosphate = RNA(n+1) + diphosphate</text>
        <dbReference type="Rhea" id="RHEA:21248"/>
        <dbReference type="Rhea" id="RHEA-COMP:14527"/>
        <dbReference type="Rhea" id="RHEA-COMP:17342"/>
        <dbReference type="ChEBI" id="CHEBI:33019"/>
        <dbReference type="ChEBI" id="CHEBI:61557"/>
        <dbReference type="ChEBI" id="CHEBI:140395"/>
        <dbReference type="EC" id="2.7.7.6"/>
    </reaction>
</comment>
<gene>
    <name evidence="7 16" type="primary">rpoB</name>
    <name evidence="16" type="ORF">GTN30_11985</name>
</gene>
<evidence type="ECO:0000256" key="7">
    <source>
        <dbReference type="HAMAP-Rule" id="MF_01321"/>
    </source>
</evidence>
<comment type="function">
    <text evidence="1 7 9">DNA-dependent RNA polymerase catalyzes the transcription of DNA into RNA using the four ribonucleoside triphosphates as substrates.</text>
</comment>
<dbReference type="InterPro" id="IPR037033">
    <property type="entry name" value="DNA-dir_RNAP_su2_hyb_sf"/>
</dbReference>
<keyword evidence="4 7" id="KW-0548">Nucleotidyltransferase</keyword>
<dbReference type="Gene3D" id="3.90.1100.10">
    <property type="match status" value="3"/>
</dbReference>
<dbReference type="InterPro" id="IPR010243">
    <property type="entry name" value="RNA_pol_bsu_bac"/>
</dbReference>
<comment type="similarity">
    <text evidence="7 8">Belongs to the RNA polymerase beta chain family.</text>
</comment>
<evidence type="ECO:0000256" key="5">
    <source>
        <dbReference type="ARBA" id="ARBA00023163"/>
    </source>
</evidence>
<accession>A0AAE6X4E2</accession>
<evidence type="ECO:0000313" key="16">
    <source>
        <dbReference type="EMBL" id="QIH79357.1"/>
    </source>
</evidence>
<dbReference type="GO" id="GO:0003677">
    <property type="term" value="F:DNA binding"/>
    <property type="evidence" value="ECO:0007669"/>
    <property type="project" value="UniProtKB-UniRule"/>
</dbReference>
<dbReference type="InterPro" id="IPR007645">
    <property type="entry name" value="RNA_pol_Rpb2_3"/>
</dbReference>
<evidence type="ECO:0000259" key="13">
    <source>
        <dbReference type="Pfam" id="PF04563"/>
    </source>
</evidence>
<evidence type="ECO:0000256" key="6">
    <source>
        <dbReference type="ARBA" id="ARBA00048552"/>
    </source>
</evidence>
<dbReference type="FunFam" id="3.90.1800.10:FF:000001">
    <property type="entry name" value="DNA-directed RNA polymerase subunit beta"/>
    <property type="match status" value="1"/>
</dbReference>
<dbReference type="NCBIfam" id="TIGR02013">
    <property type="entry name" value="rpoB"/>
    <property type="match status" value="1"/>
</dbReference>
<comment type="subunit">
    <text evidence="7 9">The RNAP catalytic core consists of 2 alpha, 1 beta, 1 beta' and 1 omega subunit. When a sigma factor is associated with the core the holoenzyme is formed, which can initiate transcription.</text>
</comment>